<comment type="caution">
    <text evidence="1">The sequence shown here is derived from an EMBL/GenBank/DDBJ whole genome shotgun (WGS) entry which is preliminary data.</text>
</comment>
<protein>
    <recommendedName>
        <fullName evidence="3">Condensation domain-containing protein</fullName>
    </recommendedName>
</protein>
<dbReference type="SUPFAM" id="SSF52777">
    <property type="entry name" value="CoA-dependent acyltransferases"/>
    <property type="match status" value="1"/>
</dbReference>
<dbReference type="PANTHER" id="PTHR42034">
    <property type="entry name" value="CHROMOSOME 7, WHOLE GENOME SHOTGUN SEQUENCE-RELATED"/>
    <property type="match status" value="1"/>
</dbReference>
<dbReference type="EMBL" id="JAPZBU010000009">
    <property type="protein sequence ID" value="KAJ5388868.1"/>
    <property type="molecule type" value="Genomic_DNA"/>
</dbReference>
<dbReference type="Gene3D" id="3.30.559.30">
    <property type="entry name" value="Nonribosomal peptide synthetase, condensation domain"/>
    <property type="match status" value="1"/>
</dbReference>
<keyword evidence="2" id="KW-1185">Reference proteome</keyword>
<accession>A0A9W9VT61</accession>
<evidence type="ECO:0008006" key="3">
    <source>
        <dbReference type="Google" id="ProtNLM"/>
    </source>
</evidence>
<reference evidence="1" key="2">
    <citation type="journal article" date="2023" name="IMA Fungus">
        <title>Comparative genomic study of the Penicillium genus elucidates a diverse pangenome and 15 lateral gene transfer events.</title>
        <authorList>
            <person name="Petersen C."/>
            <person name="Sorensen T."/>
            <person name="Nielsen M.R."/>
            <person name="Sondergaard T.E."/>
            <person name="Sorensen J.L."/>
            <person name="Fitzpatrick D.A."/>
            <person name="Frisvad J.C."/>
            <person name="Nielsen K.L."/>
        </authorList>
    </citation>
    <scope>NUCLEOTIDE SEQUENCE</scope>
    <source>
        <strain evidence="1">IBT 29677</strain>
    </source>
</reference>
<organism evidence="1 2">
    <name type="scientific">Penicillium cosmopolitanum</name>
    <dbReference type="NCBI Taxonomy" id="1131564"/>
    <lineage>
        <taxon>Eukaryota</taxon>
        <taxon>Fungi</taxon>
        <taxon>Dikarya</taxon>
        <taxon>Ascomycota</taxon>
        <taxon>Pezizomycotina</taxon>
        <taxon>Eurotiomycetes</taxon>
        <taxon>Eurotiomycetidae</taxon>
        <taxon>Eurotiales</taxon>
        <taxon>Aspergillaceae</taxon>
        <taxon>Penicillium</taxon>
    </lineage>
</organism>
<gene>
    <name evidence="1" type="ORF">N7509_011409</name>
</gene>
<name>A0A9W9VT61_9EURO</name>
<dbReference type="GeneID" id="81375026"/>
<dbReference type="OrthoDB" id="2548233at2759"/>
<evidence type="ECO:0000313" key="2">
    <source>
        <dbReference type="Proteomes" id="UP001147747"/>
    </source>
</evidence>
<sequence>MSWKAITPDVYERPLGDLEKSMLPAALIQAREVYSREPNLVYTVVDFSIPCEGRQVAVALREGWKALRLLKSPDIATTYQDGMKQYRPVTADQLEAWAQTTFVELPPGQTVHLAIAQMRLPPDWLPFCYLLPLDDSGDGVFHGQLILCISHWRTEATGCLQLLHHLLRFTTDLLPGAKSSTLHTLAHHVPGSEVGLLSPSLEEVVMPGAGPTDPSAQQRVDDDFARFYAAQPSVTFDSLSPMHGIPSHMRLHQRIYTRQSTNQLLARCKAYTVTVTAAIHAAYLAAVWQLASPSKRSWSYAGMMPAQIRSRLAPTSALHDQGAWSPAQQLLITLAAPSQNSSNPDQFVARARILCQQYQRAREPDWLYTDQRAITAARVHYFASGSGDSSSMPWFSSLGPLDQGLFPAVIGAFRVHNFACWSDFLSAGITLMVWTHDGTLSFQAFWNAAFHADDQIRRALDVMEGVLADELGEMPALQAVRWVDC</sequence>
<dbReference type="Gene3D" id="3.30.559.10">
    <property type="entry name" value="Chloramphenicol acetyltransferase-like domain"/>
    <property type="match status" value="1"/>
</dbReference>
<evidence type="ECO:0000313" key="1">
    <source>
        <dbReference type="EMBL" id="KAJ5388868.1"/>
    </source>
</evidence>
<dbReference type="RefSeq" id="XP_056486666.1">
    <property type="nucleotide sequence ID" value="XM_056636046.1"/>
</dbReference>
<proteinExistence type="predicted"/>
<dbReference type="Proteomes" id="UP001147747">
    <property type="component" value="Unassembled WGS sequence"/>
</dbReference>
<dbReference type="InterPro" id="IPR023213">
    <property type="entry name" value="CAT-like_dom_sf"/>
</dbReference>
<dbReference type="PANTHER" id="PTHR42034:SF1">
    <property type="entry name" value="CONDENSATION DOMAIN-CONTAINING PROTEIN"/>
    <property type="match status" value="1"/>
</dbReference>
<reference evidence="1" key="1">
    <citation type="submission" date="2022-12" db="EMBL/GenBank/DDBJ databases">
        <authorList>
            <person name="Petersen C."/>
        </authorList>
    </citation>
    <scope>NUCLEOTIDE SEQUENCE</scope>
    <source>
        <strain evidence="1">IBT 29677</strain>
    </source>
</reference>
<dbReference type="AlphaFoldDB" id="A0A9W9VT61"/>